<gene>
    <name evidence="2" type="primary">Necator_chrII.g7378</name>
    <name evidence="2" type="ORF">RB195_019585</name>
</gene>
<keyword evidence="3" id="KW-1185">Reference proteome</keyword>
<evidence type="ECO:0000313" key="3">
    <source>
        <dbReference type="Proteomes" id="UP001303046"/>
    </source>
</evidence>
<dbReference type="InterPro" id="IPR001888">
    <property type="entry name" value="Transposase_1"/>
</dbReference>
<evidence type="ECO:0000256" key="1">
    <source>
        <dbReference type="SAM" id="MobiDB-lite"/>
    </source>
</evidence>
<dbReference type="Pfam" id="PF01359">
    <property type="entry name" value="Transposase_1"/>
    <property type="match status" value="1"/>
</dbReference>
<reference evidence="2 3" key="1">
    <citation type="submission" date="2023-08" db="EMBL/GenBank/DDBJ databases">
        <title>A Necator americanus chromosomal reference genome.</title>
        <authorList>
            <person name="Ilik V."/>
            <person name="Petrzelkova K.J."/>
            <person name="Pardy F."/>
            <person name="Fuh T."/>
            <person name="Niatou-Singa F.S."/>
            <person name="Gouil Q."/>
            <person name="Baker L."/>
            <person name="Ritchie M.E."/>
            <person name="Jex A.R."/>
            <person name="Gazzola D."/>
            <person name="Li H."/>
            <person name="Toshio Fujiwara R."/>
            <person name="Zhan B."/>
            <person name="Aroian R.V."/>
            <person name="Pafco B."/>
            <person name="Schwarz E.M."/>
        </authorList>
    </citation>
    <scope>NUCLEOTIDE SEQUENCE [LARGE SCALE GENOMIC DNA]</scope>
    <source>
        <strain evidence="2 3">Aroian</strain>
        <tissue evidence="2">Whole animal</tissue>
    </source>
</reference>
<dbReference type="EMBL" id="JAVFWL010000002">
    <property type="protein sequence ID" value="KAK6736980.1"/>
    <property type="molecule type" value="Genomic_DNA"/>
</dbReference>
<proteinExistence type="predicted"/>
<evidence type="ECO:0000313" key="2">
    <source>
        <dbReference type="EMBL" id="KAK6736980.1"/>
    </source>
</evidence>
<name>A0ABR1CHQ6_NECAM</name>
<comment type="caution">
    <text evidence="2">The sequence shown here is derived from an EMBL/GenBank/DDBJ whole genome shotgun (WGS) entry which is preliminary data.</text>
</comment>
<organism evidence="2 3">
    <name type="scientific">Necator americanus</name>
    <name type="common">Human hookworm</name>
    <dbReference type="NCBI Taxonomy" id="51031"/>
    <lineage>
        <taxon>Eukaryota</taxon>
        <taxon>Metazoa</taxon>
        <taxon>Ecdysozoa</taxon>
        <taxon>Nematoda</taxon>
        <taxon>Chromadorea</taxon>
        <taxon>Rhabditida</taxon>
        <taxon>Rhabditina</taxon>
        <taxon>Rhabditomorpha</taxon>
        <taxon>Strongyloidea</taxon>
        <taxon>Ancylostomatidae</taxon>
        <taxon>Bunostominae</taxon>
        <taxon>Necator</taxon>
    </lineage>
</organism>
<feature type="region of interest" description="Disordered" evidence="1">
    <location>
        <begin position="81"/>
        <end position="109"/>
    </location>
</feature>
<protein>
    <submittedName>
        <fullName evidence="2">Uncharacterized protein</fullName>
    </submittedName>
</protein>
<dbReference type="Proteomes" id="UP001303046">
    <property type="component" value="Unassembled WGS sequence"/>
</dbReference>
<accession>A0ABR1CHQ6</accession>
<sequence>MPDPFVKCKTMRRMLSVWWGVYGIYRFELLPNNTTVTAEFSDETSKNAGLADKMSKEHPKLENVCCTITCALTSQRRLPAKFWSSNGPGPERLPPLPIASASSGKEALR</sequence>